<evidence type="ECO:0000256" key="3">
    <source>
        <dbReference type="ARBA" id="ARBA00012356"/>
    </source>
</evidence>
<organism evidence="18 19">
    <name type="scientific">Ruminococcus flavefaciens</name>
    <dbReference type="NCBI Taxonomy" id="1265"/>
    <lineage>
        <taxon>Bacteria</taxon>
        <taxon>Bacillati</taxon>
        <taxon>Bacillota</taxon>
        <taxon>Clostridia</taxon>
        <taxon>Eubacteriales</taxon>
        <taxon>Oscillospiraceae</taxon>
        <taxon>Ruminococcus</taxon>
    </lineage>
</organism>
<evidence type="ECO:0000256" key="7">
    <source>
        <dbReference type="ARBA" id="ARBA00022832"/>
    </source>
</evidence>
<protein>
    <recommendedName>
        <fullName evidence="4 14">3-oxoacyl-[acyl-carrier-protein] synthase 2</fullName>
        <ecNumber evidence="3 14">2.3.1.179</ecNumber>
    </recommendedName>
</protein>
<keyword evidence="7" id="KW-0276">Fatty acid metabolism</keyword>
<evidence type="ECO:0000256" key="15">
    <source>
        <dbReference type="PIRSR" id="PIRSR000447-1"/>
    </source>
</evidence>
<dbReference type="PANTHER" id="PTHR11712:SF336">
    <property type="entry name" value="3-OXOACYL-[ACYL-CARRIER-PROTEIN] SYNTHASE, MITOCHONDRIAL"/>
    <property type="match status" value="1"/>
</dbReference>
<comment type="similarity">
    <text evidence="2 14 16">Belongs to the thiolase-like superfamily. Beta-ketoacyl-ACP synthases family.</text>
</comment>
<gene>
    <name evidence="18" type="ORF">IE37_02943</name>
</gene>
<dbReference type="Pfam" id="PF00109">
    <property type="entry name" value="ketoacyl-synt"/>
    <property type="match status" value="1"/>
</dbReference>
<dbReference type="AlphaFoldDB" id="A0A315XUD3"/>
<dbReference type="InterPro" id="IPR020841">
    <property type="entry name" value="PKS_Beta-ketoAc_synthase_dom"/>
</dbReference>
<evidence type="ECO:0000256" key="6">
    <source>
        <dbReference type="ARBA" id="ARBA00022679"/>
    </source>
</evidence>
<dbReference type="GO" id="GO:0006633">
    <property type="term" value="P:fatty acid biosynthetic process"/>
    <property type="evidence" value="ECO:0007669"/>
    <property type="project" value="UniProtKB-UniRule"/>
</dbReference>
<evidence type="ECO:0000256" key="11">
    <source>
        <dbReference type="ARBA" id="ARBA00024006"/>
    </source>
</evidence>
<accession>A0A315XUD3</accession>
<dbReference type="PIRSF" id="PIRSF000447">
    <property type="entry name" value="KAS_II"/>
    <property type="match status" value="1"/>
</dbReference>
<dbReference type="InterPro" id="IPR014030">
    <property type="entry name" value="Ketoacyl_synth_N"/>
</dbReference>
<feature type="domain" description="Ketosynthase family 3 (KS3)" evidence="17">
    <location>
        <begin position="2"/>
        <end position="416"/>
    </location>
</feature>
<keyword evidence="9 14" id="KW-0275">Fatty acid biosynthesis</keyword>
<comment type="pathway">
    <text evidence="1 14">Lipid metabolism; fatty acid biosynthesis.</text>
</comment>
<dbReference type="GO" id="GO:0004315">
    <property type="term" value="F:3-oxoacyl-[acyl-carrier-protein] synthase activity"/>
    <property type="evidence" value="ECO:0007669"/>
    <property type="project" value="UniProtKB-UniRule"/>
</dbReference>
<dbReference type="FunFam" id="3.40.47.10:FF:000018">
    <property type="entry name" value="3-oxoacyl-[acyl-carrier-protein] synthase 2"/>
    <property type="match status" value="1"/>
</dbReference>
<dbReference type="NCBIfam" id="NF005589">
    <property type="entry name" value="PRK07314.1"/>
    <property type="match status" value="1"/>
</dbReference>
<evidence type="ECO:0000256" key="13">
    <source>
        <dbReference type="ARBA" id="ARBA00047659"/>
    </source>
</evidence>
<sequence>MSRRVVITGMGAVTPLGTGVEKFWEGIKANKLGISFIDMFDTERTGVKIAGIVRDFNEEDYYDAEGCFTKKEAKHMDTFTKYAVIASHEALTDAATDFSDLDPYRVGVLVGSGIGGVDLTLSEYSKFLQKGPSRVSAFYIPMMISNMAAGTISMKTGFRGANFDITTACASSTHSIGEAFRKIKDGYLDACLAGGTESTRVEFTFGGFSNMKALTKSGDLTRASIPFDKERSGFVLGEGSAVLVLEEYEHAKARGAKIYAEIAGYGATCDGYHMTSPMPGGEAAAKGMQLAMEEAGLRPADIDYINAHGTSTGLNDKYETAAIKLALGEEDARRVKISSTKSMIGHLLGAAGAVKKVVCAKSVQEGFIHGTVGYKVPDEECDLDYCGNGNIEQEVNAVLSNSLGFGGHNATLCFRKVKD</sequence>
<dbReference type="InterPro" id="IPR000794">
    <property type="entry name" value="Beta-ketoacyl_synthase"/>
</dbReference>
<keyword evidence="8" id="KW-0443">Lipid metabolism</keyword>
<comment type="caution">
    <text evidence="18">The sequence shown here is derived from an EMBL/GenBank/DDBJ whole genome shotgun (WGS) entry which is preliminary data.</text>
</comment>
<name>A0A315XUD3_RUMFL</name>
<feature type="active site" description="For beta-ketoacyl synthase activity" evidence="15">
    <location>
        <position position="169"/>
    </location>
</feature>
<dbReference type="Pfam" id="PF02801">
    <property type="entry name" value="Ketoacyl-synt_C"/>
    <property type="match status" value="1"/>
</dbReference>
<dbReference type="SUPFAM" id="SSF53901">
    <property type="entry name" value="Thiolase-like"/>
    <property type="match status" value="2"/>
</dbReference>
<evidence type="ECO:0000256" key="10">
    <source>
        <dbReference type="ARBA" id="ARBA00023315"/>
    </source>
</evidence>
<dbReference type="UniPathway" id="UPA00094"/>
<dbReference type="Proteomes" id="UP000245720">
    <property type="component" value="Unassembled WGS sequence"/>
</dbReference>
<evidence type="ECO:0000313" key="19">
    <source>
        <dbReference type="Proteomes" id="UP000245720"/>
    </source>
</evidence>
<dbReference type="CDD" id="cd00834">
    <property type="entry name" value="KAS_I_II"/>
    <property type="match status" value="1"/>
</dbReference>
<comment type="catalytic activity">
    <reaction evidence="13 14">
        <text>a fatty acyl-[ACP] + malonyl-[ACP] + H(+) = a 3-oxoacyl-[ACP] + holo-[ACP] + CO2</text>
        <dbReference type="Rhea" id="RHEA:22836"/>
        <dbReference type="Rhea" id="RHEA-COMP:9623"/>
        <dbReference type="Rhea" id="RHEA-COMP:9685"/>
        <dbReference type="Rhea" id="RHEA-COMP:9916"/>
        <dbReference type="Rhea" id="RHEA-COMP:14125"/>
        <dbReference type="ChEBI" id="CHEBI:15378"/>
        <dbReference type="ChEBI" id="CHEBI:16526"/>
        <dbReference type="ChEBI" id="CHEBI:64479"/>
        <dbReference type="ChEBI" id="CHEBI:78449"/>
        <dbReference type="ChEBI" id="CHEBI:78776"/>
        <dbReference type="ChEBI" id="CHEBI:138651"/>
    </reaction>
</comment>
<dbReference type="STRING" id="1265.SAMN02910280_2140"/>
<comment type="catalytic activity">
    <reaction evidence="12 14">
        <text>(9Z)-hexadecenoyl-[ACP] + malonyl-[ACP] + H(+) = 3-oxo-(11Z)-octadecenoyl-[ACP] + holo-[ACP] + CO2</text>
        <dbReference type="Rhea" id="RHEA:55040"/>
        <dbReference type="Rhea" id="RHEA-COMP:9623"/>
        <dbReference type="Rhea" id="RHEA-COMP:9685"/>
        <dbReference type="Rhea" id="RHEA-COMP:10800"/>
        <dbReference type="Rhea" id="RHEA-COMP:14074"/>
        <dbReference type="ChEBI" id="CHEBI:15378"/>
        <dbReference type="ChEBI" id="CHEBI:16526"/>
        <dbReference type="ChEBI" id="CHEBI:64479"/>
        <dbReference type="ChEBI" id="CHEBI:78449"/>
        <dbReference type="ChEBI" id="CHEBI:83989"/>
        <dbReference type="ChEBI" id="CHEBI:138538"/>
        <dbReference type="EC" id="2.3.1.179"/>
    </reaction>
</comment>
<comment type="function">
    <text evidence="11 14">Involved in the type II fatty acid elongation cycle. Catalyzes the elongation of a wide range of acyl-ACP by the addition of two carbons from malonyl-ACP to an acyl acceptor. Can efficiently catalyze the conversion of palmitoleoyl-ACP (cis-hexadec-9-enoyl-ACP) to cis-vaccenoyl-ACP (cis-octadec-11-enoyl-ACP), an essential step in the thermal regulation of fatty acid composition.</text>
</comment>
<dbReference type="Gene3D" id="3.40.47.10">
    <property type="match status" value="1"/>
</dbReference>
<reference evidence="18 19" key="1">
    <citation type="submission" date="2018-05" db="EMBL/GenBank/DDBJ databases">
        <title>The Hungate 1000. A catalogue of reference genomes from the rumen microbiome.</title>
        <authorList>
            <person name="Kelly W."/>
        </authorList>
    </citation>
    <scope>NUCLEOTIDE SEQUENCE [LARGE SCALE GENOMIC DNA]</scope>
    <source>
        <strain evidence="18 19">SAb67</strain>
    </source>
</reference>
<dbReference type="RefSeq" id="WP_109727638.1">
    <property type="nucleotide sequence ID" value="NZ_QGDI01000013.1"/>
</dbReference>
<keyword evidence="10 14" id="KW-0012">Acyltransferase</keyword>
<evidence type="ECO:0000256" key="1">
    <source>
        <dbReference type="ARBA" id="ARBA00005194"/>
    </source>
</evidence>
<dbReference type="PROSITE" id="PS52004">
    <property type="entry name" value="KS3_2"/>
    <property type="match status" value="1"/>
</dbReference>
<dbReference type="InterPro" id="IPR014031">
    <property type="entry name" value="Ketoacyl_synth_C"/>
</dbReference>
<dbReference type="OrthoDB" id="9808669at2"/>
<keyword evidence="6 14" id="KW-0808">Transferase</keyword>
<dbReference type="EC" id="2.3.1.179" evidence="3 14"/>
<keyword evidence="5 14" id="KW-0444">Lipid biosynthesis</keyword>
<dbReference type="EMBL" id="QGDI01000013">
    <property type="protein sequence ID" value="PWJ10585.1"/>
    <property type="molecule type" value="Genomic_DNA"/>
</dbReference>
<evidence type="ECO:0000256" key="16">
    <source>
        <dbReference type="RuleBase" id="RU003694"/>
    </source>
</evidence>
<evidence type="ECO:0000256" key="9">
    <source>
        <dbReference type="ARBA" id="ARBA00023160"/>
    </source>
</evidence>
<evidence type="ECO:0000259" key="17">
    <source>
        <dbReference type="PROSITE" id="PS52004"/>
    </source>
</evidence>
<dbReference type="InterPro" id="IPR016039">
    <property type="entry name" value="Thiolase-like"/>
</dbReference>
<dbReference type="SMART" id="SM00825">
    <property type="entry name" value="PKS_KS"/>
    <property type="match status" value="1"/>
</dbReference>
<dbReference type="NCBIfam" id="TIGR03150">
    <property type="entry name" value="fabF"/>
    <property type="match status" value="1"/>
</dbReference>
<evidence type="ECO:0000256" key="8">
    <source>
        <dbReference type="ARBA" id="ARBA00023098"/>
    </source>
</evidence>
<evidence type="ECO:0000256" key="14">
    <source>
        <dbReference type="PIRNR" id="PIRNR000447"/>
    </source>
</evidence>
<evidence type="ECO:0000256" key="2">
    <source>
        <dbReference type="ARBA" id="ARBA00008467"/>
    </source>
</evidence>
<evidence type="ECO:0000256" key="4">
    <source>
        <dbReference type="ARBA" id="ARBA00014657"/>
    </source>
</evidence>
<dbReference type="PANTHER" id="PTHR11712">
    <property type="entry name" value="POLYKETIDE SYNTHASE-RELATED"/>
    <property type="match status" value="1"/>
</dbReference>
<evidence type="ECO:0000256" key="5">
    <source>
        <dbReference type="ARBA" id="ARBA00022516"/>
    </source>
</evidence>
<dbReference type="GO" id="GO:0005829">
    <property type="term" value="C:cytosol"/>
    <property type="evidence" value="ECO:0007669"/>
    <property type="project" value="TreeGrafter"/>
</dbReference>
<proteinExistence type="inferred from homology"/>
<evidence type="ECO:0000313" key="18">
    <source>
        <dbReference type="EMBL" id="PWJ10585.1"/>
    </source>
</evidence>
<evidence type="ECO:0000256" key="12">
    <source>
        <dbReference type="ARBA" id="ARBA00047318"/>
    </source>
</evidence>
<dbReference type="InterPro" id="IPR017568">
    <property type="entry name" value="3-oxoacyl-ACP_synth-2"/>
</dbReference>